<reference evidence="1 2" key="1">
    <citation type="submission" date="2011-08" db="EMBL/GenBank/DDBJ databases">
        <authorList>
            <person name="Weinstock G."/>
            <person name="Sodergren E."/>
            <person name="Clifton S."/>
            <person name="Fulton L."/>
            <person name="Fulton B."/>
            <person name="Courtney L."/>
            <person name="Fronick C."/>
            <person name="Harrison M."/>
            <person name="Strong C."/>
            <person name="Farmer C."/>
            <person name="Delahaunty K."/>
            <person name="Markovic C."/>
            <person name="Hall O."/>
            <person name="Minx P."/>
            <person name="Tomlinson C."/>
            <person name="Mitreva M."/>
            <person name="Hou S."/>
            <person name="Chen J."/>
            <person name="Wollam A."/>
            <person name="Pepin K.H."/>
            <person name="Johnson M."/>
            <person name="Bhonagiri V."/>
            <person name="Zhang X."/>
            <person name="Suruliraj S."/>
            <person name="Warren W."/>
            <person name="Chinwalla A."/>
            <person name="Mardis E.R."/>
            <person name="Wilson R.K."/>
        </authorList>
    </citation>
    <scope>NUCLEOTIDE SEQUENCE [LARGE SCALE GENOMIC DNA]</scope>
    <source>
        <strain evidence="1 2">DP7</strain>
    </source>
</reference>
<dbReference type="AlphaFoldDB" id="G9XPG0"/>
<gene>
    <name evidence="1" type="ORF">HMPREF0322_02856</name>
</gene>
<dbReference type="PATRIC" id="fig|537010.4.peg.2681"/>
<organism evidence="1 2">
    <name type="scientific">Desulfitobacterium hafniense DP7</name>
    <dbReference type="NCBI Taxonomy" id="537010"/>
    <lineage>
        <taxon>Bacteria</taxon>
        <taxon>Bacillati</taxon>
        <taxon>Bacillota</taxon>
        <taxon>Clostridia</taxon>
        <taxon>Eubacteriales</taxon>
        <taxon>Desulfitobacteriaceae</taxon>
        <taxon>Desulfitobacterium</taxon>
    </lineage>
</organism>
<sequence>MSGKINKIHQEVRTGDGHRLGRKEFKIFIDEDFALLPVRVCKV</sequence>
<dbReference type="HOGENOM" id="CLU_3232634_0_0_9"/>
<comment type="caution">
    <text evidence="1">The sequence shown here is derived from an EMBL/GenBank/DDBJ whole genome shotgun (WGS) entry which is preliminary data.</text>
</comment>
<evidence type="ECO:0000313" key="2">
    <source>
        <dbReference type="Proteomes" id="UP000004416"/>
    </source>
</evidence>
<dbReference type="Proteomes" id="UP000004416">
    <property type="component" value="Unassembled WGS sequence"/>
</dbReference>
<evidence type="ECO:0000313" key="1">
    <source>
        <dbReference type="EMBL" id="EHL06460.1"/>
    </source>
</evidence>
<accession>G9XPG0</accession>
<proteinExistence type="predicted"/>
<dbReference type="EMBL" id="AFZX01000071">
    <property type="protein sequence ID" value="EHL06460.1"/>
    <property type="molecule type" value="Genomic_DNA"/>
</dbReference>
<protein>
    <submittedName>
        <fullName evidence="1">Uncharacterized protein</fullName>
    </submittedName>
</protein>
<name>G9XPG0_DESHA</name>